<keyword evidence="1" id="KW-0812">Transmembrane</keyword>
<gene>
    <name evidence="2" type="ORF">M1L60_07655</name>
</gene>
<organism evidence="2 3">
    <name type="scientific">Paractinoplanes aksuensis</name>
    <dbReference type="NCBI Taxonomy" id="2939490"/>
    <lineage>
        <taxon>Bacteria</taxon>
        <taxon>Bacillati</taxon>
        <taxon>Actinomycetota</taxon>
        <taxon>Actinomycetes</taxon>
        <taxon>Micromonosporales</taxon>
        <taxon>Micromonosporaceae</taxon>
        <taxon>Paractinoplanes</taxon>
    </lineage>
</organism>
<dbReference type="Proteomes" id="UP001523369">
    <property type="component" value="Unassembled WGS sequence"/>
</dbReference>
<proteinExistence type="predicted"/>
<dbReference type="RefSeq" id="WP_253236607.1">
    <property type="nucleotide sequence ID" value="NZ_JAMYJR010000006.1"/>
</dbReference>
<evidence type="ECO:0000313" key="3">
    <source>
        <dbReference type="Proteomes" id="UP001523369"/>
    </source>
</evidence>
<feature type="transmembrane region" description="Helical" evidence="1">
    <location>
        <begin position="53"/>
        <end position="72"/>
    </location>
</feature>
<evidence type="ECO:0000313" key="2">
    <source>
        <dbReference type="EMBL" id="MCO8270470.1"/>
    </source>
</evidence>
<comment type="caution">
    <text evidence="2">The sequence shown here is derived from an EMBL/GenBank/DDBJ whole genome shotgun (WGS) entry which is preliminary data.</text>
</comment>
<keyword evidence="1" id="KW-0472">Membrane</keyword>
<protein>
    <recommendedName>
        <fullName evidence="4">DUF2157 domain-containing protein</fullName>
    </recommendedName>
</protein>
<feature type="transmembrane region" description="Helical" evidence="1">
    <location>
        <begin position="110"/>
        <end position="127"/>
    </location>
</feature>
<keyword evidence="1" id="KW-1133">Transmembrane helix</keyword>
<feature type="transmembrane region" description="Helical" evidence="1">
    <location>
        <begin position="147"/>
        <end position="174"/>
    </location>
</feature>
<keyword evidence="3" id="KW-1185">Reference proteome</keyword>
<name>A0ABT1DI08_9ACTN</name>
<accession>A0ABT1DI08</accession>
<feature type="transmembrane region" description="Helical" evidence="1">
    <location>
        <begin position="21"/>
        <end position="41"/>
    </location>
</feature>
<dbReference type="EMBL" id="JAMYJR010000006">
    <property type="protein sequence ID" value="MCO8270470.1"/>
    <property type="molecule type" value="Genomic_DNA"/>
</dbReference>
<sequence length="220" mass="24520">MRGEGIEALNHDVLIRRSLEMSPNGFITIISIIQGVALALLAENTFEKPSLLVGIQSVSLLLIFVSVFYWYLTLSVLIRWAPSFLDCLLPFAIASLEIPPAFFLGNARAWNLWLAMFWAGTAIGLWITRKWCPPSHFGDARDAYRRFIALLSELQMIAGVGALGLAFCGIFAYLDWTHQFFWGTAGALTVLTTVGFVVFRVEHGASRIHTHFGVSRPPFN</sequence>
<evidence type="ECO:0000256" key="1">
    <source>
        <dbReference type="SAM" id="Phobius"/>
    </source>
</evidence>
<reference evidence="2 3" key="1">
    <citation type="submission" date="2022-06" db="EMBL/GenBank/DDBJ databases">
        <title>New Species of the Genus Actinoplanes, ActinopZanes ferrugineus.</title>
        <authorList>
            <person name="Ding P."/>
        </authorList>
    </citation>
    <scope>NUCLEOTIDE SEQUENCE [LARGE SCALE GENOMIC DNA]</scope>
    <source>
        <strain evidence="2 3">TRM88003</strain>
    </source>
</reference>
<feature type="transmembrane region" description="Helical" evidence="1">
    <location>
        <begin position="180"/>
        <end position="199"/>
    </location>
</feature>
<feature type="transmembrane region" description="Helical" evidence="1">
    <location>
        <begin position="84"/>
        <end position="104"/>
    </location>
</feature>
<evidence type="ECO:0008006" key="4">
    <source>
        <dbReference type="Google" id="ProtNLM"/>
    </source>
</evidence>